<dbReference type="AlphaFoldDB" id="A0AAW9QU92"/>
<dbReference type="InterPro" id="IPR002931">
    <property type="entry name" value="Transglutaminase-like"/>
</dbReference>
<dbReference type="PANTHER" id="PTHR46333">
    <property type="entry name" value="CYTOKINESIS PROTEIN 3"/>
    <property type="match status" value="1"/>
</dbReference>
<dbReference type="Pfam" id="PF23265">
    <property type="entry name" value="Ig-like_KY"/>
    <property type="match status" value="1"/>
</dbReference>
<gene>
    <name evidence="3" type="ORF">V0288_16065</name>
</gene>
<keyword evidence="4" id="KW-1185">Reference proteome</keyword>
<dbReference type="Gene3D" id="3.10.620.30">
    <property type="match status" value="1"/>
</dbReference>
<evidence type="ECO:0000259" key="2">
    <source>
        <dbReference type="SMART" id="SM00460"/>
    </source>
</evidence>
<dbReference type="EMBL" id="JBAFSM010000032">
    <property type="protein sequence ID" value="MEG3438649.1"/>
    <property type="molecule type" value="Genomic_DNA"/>
</dbReference>
<dbReference type="GO" id="GO:0005737">
    <property type="term" value="C:cytoplasm"/>
    <property type="evidence" value="ECO:0007669"/>
    <property type="project" value="TreeGrafter"/>
</dbReference>
<sequence>MAPQYSPRDLPVRRIPSRKKQIISPLSLTIGIFVGAALFGLARTLPNLLFPNQFSSRANVLLSAGKDTPPPSDLVAGSGDRVRGANYRSIDELARSLDYQGNSVAELAALLSRFAITPAEKARAIYTWIAYHINYDVSGFLRGNYGDTSPSAVLSSRSTISAGYANLYQALAKEMGLDTASIAGYARGSDYLVGNPDAINHVWNAVKIENAWYLVDPTWGAGTVNGENFQASFNPYYFATPPEQLIYSHFPVRSPWQLLSQAYTKEQFDSLPSVSSNFFADGLELVSPRDRDLATNGSAEIRLRVPVDTLISARIQQNSTPLNDKYLLIQQKNGEATIQAAFPAPGTYELQIFSKRRSDESLLQRSLAYRVTAGASGAAFPKIFAGFSDNNAYLYNPTAGQLPAGQIVPFGIEVPNALEVAVIDGASGKWTPLTRSGSAFVGNVSIGTGKVALAAKFPGNDDYTTLLEYNN</sequence>
<feature type="domain" description="Transglutaminase-like" evidence="2">
    <location>
        <begin position="153"/>
        <end position="219"/>
    </location>
</feature>
<dbReference type="SUPFAM" id="SSF54001">
    <property type="entry name" value="Cysteine proteinases"/>
    <property type="match status" value="1"/>
</dbReference>
<keyword evidence="1" id="KW-0812">Transmembrane</keyword>
<dbReference type="RefSeq" id="WP_332866132.1">
    <property type="nucleotide sequence ID" value="NZ_JBAFSM010000032.1"/>
</dbReference>
<keyword evidence="1" id="KW-0472">Membrane</keyword>
<accession>A0AAW9QU92</accession>
<feature type="transmembrane region" description="Helical" evidence="1">
    <location>
        <begin position="21"/>
        <end position="42"/>
    </location>
</feature>
<keyword evidence="1" id="KW-1133">Transmembrane helix</keyword>
<dbReference type="PANTHER" id="PTHR46333:SF2">
    <property type="entry name" value="CYTOKINESIS PROTEIN 3"/>
    <property type="match status" value="1"/>
</dbReference>
<reference evidence="3 4" key="1">
    <citation type="submission" date="2024-01" db="EMBL/GenBank/DDBJ databases">
        <title>Genomic insights into the taxonomy and metabolism of the cyanobacterium Pannus brasiliensis CCIBt3594.</title>
        <authorList>
            <person name="Machado M."/>
            <person name="Botero N.B."/>
            <person name="Andreote A.P.D."/>
            <person name="Feitosa A.M.T."/>
            <person name="Popin R."/>
            <person name="Sivonen K."/>
            <person name="Fiore M.F."/>
        </authorList>
    </citation>
    <scope>NUCLEOTIDE SEQUENCE [LARGE SCALE GENOMIC DNA]</scope>
    <source>
        <strain evidence="3 4">CCIBt3594</strain>
    </source>
</reference>
<evidence type="ECO:0000313" key="3">
    <source>
        <dbReference type="EMBL" id="MEG3438649.1"/>
    </source>
</evidence>
<evidence type="ECO:0000256" key="1">
    <source>
        <dbReference type="SAM" id="Phobius"/>
    </source>
</evidence>
<evidence type="ECO:0000313" key="4">
    <source>
        <dbReference type="Proteomes" id="UP001328733"/>
    </source>
</evidence>
<proteinExistence type="predicted"/>
<dbReference type="InterPro" id="IPR038765">
    <property type="entry name" value="Papain-like_cys_pep_sf"/>
</dbReference>
<organism evidence="3 4">
    <name type="scientific">Pannus brasiliensis CCIBt3594</name>
    <dbReference type="NCBI Taxonomy" id="1427578"/>
    <lineage>
        <taxon>Bacteria</taxon>
        <taxon>Bacillati</taxon>
        <taxon>Cyanobacteriota</taxon>
        <taxon>Cyanophyceae</taxon>
        <taxon>Oscillatoriophycideae</taxon>
        <taxon>Chroococcales</taxon>
        <taxon>Microcystaceae</taxon>
        <taxon>Pannus</taxon>
    </lineage>
</organism>
<protein>
    <submittedName>
        <fullName evidence="3">Transglutaminase domain-containing protein</fullName>
    </submittedName>
</protein>
<dbReference type="Proteomes" id="UP001328733">
    <property type="component" value="Unassembled WGS sequence"/>
</dbReference>
<comment type="caution">
    <text evidence="3">The sequence shown here is derived from an EMBL/GenBank/DDBJ whole genome shotgun (WGS) entry which is preliminary data.</text>
</comment>
<dbReference type="Pfam" id="PF01841">
    <property type="entry name" value="Transglut_core"/>
    <property type="match status" value="1"/>
</dbReference>
<dbReference type="InterPro" id="IPR052557">
    <property type="entry name" value="CAP/Cytokinesis_protein"/>
</dbReference>
<dbReference type="SMART" id="SM00460">
    <property type="entry name" value="TGc"/>
    <property type="match status" value="1"/>
</dbReference>
<name>A0AAW9QU92_9CHRO</name>
<dbReference type="InterPro" id="IPR056564">
    <property type="entry name" value="Ig-like_KY"/>
</dbReference>